<organism evidence="2 3">
    <name type="scientific">Anoxybacteroides tepidamans</name>
    <dbReference type="NCBI Taxonomy" id="265948"/>
    <lineage>
        <taxon>Bacteria</taxon>
        <taxon>Bacillati</taxon>
        <taxon>Bacillota</taxon>
        <taxon>Bacilli</taxon>
        <taxon>Bacillales</taxon>
        <taxon>Anoxybacillaceae</taxon>
        <taxon>Anoxybacteroides</taxon>
    </lineage>
</organism>
<feature type="region of interest" description="Disordered" evidence="1">
    <location>
        <begin position="114"/>
        <end position="162"/>
    </location>
</feature>
<name>A0A7W8IQH0_9BACL</name>
<dbReference type="EMBL" id="JACHEP010000008">
    <property type="protein sequence ID" value="MBB5324737.1"/>
    <property type="molecule type" value="Genomic_DNA"/>
</dbReference>
<reference evidence="2 3" key="1">
    <citation type="submission" date="2020-08" db="EMBL/GenBank/DDBJ databases">
        <title>Genomic Encyclopedia of Type Strains, Phase IV (KMG-IV): sequencing the most valuable type-strain genomes for metagenomic binning, comparative biology and taxonomic classification.</title>
        <authorList>
            <person name="Goeker M."/>
        </authorList>
    </citation>
    <scope>NUCLEOTIDE SEQUENCE [LARGE SCALE GENOMIC DNA]</scope>
    <source>
        <strain evidence="2 3">DSM 16325</strain>
    </source>
</reference>
<dbReference type="InterPro" id="IPR025571">
    <property type="entry name" value="YqfQ"/>
</dbReference>
<sequence length="162" mass="17835">MMRPPMFPPPSARSFPFARPLFPTHPYTQATGGGFLSRLFARGPAMPSSPFAALTPMQNAASSASATGGGISGMLTNVQKMLGIAQNVMPMVQQYGPFVKNLPAMMKIWKELKATDENEKQEEKKEEKKEKQPSQRELPSAKETAKEKQPTEPKPSVPKLYI</sequence>
<gene>
    <name evidence="2" type="ORF">HNQ34_001835</name>
</gene>
<comment type="caution">
    <text evidence="2">The sequence shown here is derived from an EMBL/GenBank/DDBJ whole genome shotgun (WGS) entry which is preliminary data.</text>
</comment>
<protein>
    <recommendedName>
        <fullName evidence="4">YqfQ-like protein</fullName>
    </recommendedName>
</protein>
<dbReference type="Proteomes" id="UP000520011">
    <property type="component" value="Unassembled WGS sequence"/>
</dbReference>
<dbReference type="Pfam" id="PF14181">
    <property type="entry name" value="YqfQ"/>
    <property type="match status" value="1"/>
</dbReference>
<feature type="compositionally biased region" description="Basic and acidic residues" evidence="1">
    <location>
        <begin position="114"/>
        <end position="151"/>
    </location>
</feature>
<dbReference type="AlphaFoldDB" id="A0A7W8IQH0"/>
<evidence type="ECO:0008006" key="4">
    <source>
        <dbReference type="Google" id="ProtNLM"/>
    </source>
</evidence>
<dbReference type="RefSeq" id="WP_183253727.1">
    <property type="nucleotide sequence ID" value="NZ_JACHEP010000008.1"/>
</dbReference>
<keyword evidence="3" id="KW-1185">Reference proteome</keyword>
<proteinExistence type="predicted"/>
<evidence type="ECO:0000313" key="3">
    <source>
        <dbReference type="Proteomes" id="UP000520011"/>
    </source>
</evidence>
<evidence type="ECO:0000313" key="2">
    <source>
        <dbReference type="EMBL" id="MBB5324737.1"/>
    </source>
</evidence>
<evidence type="ECO:0000256" key="1">
    <source>
        <dbReference type="SAM" id="MobiDB-lite"/>
    </source>
</evidence>
<accession>A0A7W8IQH0</accession>